<keyword evidence="5" id="KW-1185">Reference proteome</keyword>
<name>W5THE6_9NOCA</name>
<dbReference type="SUPFAM" id="SSF56529">
    <property type="entry name" value="FAH"/>
    <property type="match status" value="1"/>
</dbReference>
<dbReference type="PANTHER" id="PTHR42796">
    <property type="entry name" value="FUMARYLACETOACETATE HYDROLASE DOMAIN-CONTAINING PROTEIN 2A-RELATED"/>
    <property type="match status" value="1"/>
</dbReference>
<accession>W5THE6</accession>
<organism evidence="4 5">
    <name type="scientific">Nocardia nova SH22a</name>
    <dbReference type="NCBI Taxonomy" id="1415166"/>
    <lineage>
        <taxon>Bacteria</taxon>
        <taxon>Bacillati</taxon>
        <taxon>Actinomycetota</taxon>
        <taxon>Actinomycetes</taxon>
        <taxon>Mycobacteriales</taxon>
        <taxon>Nocardiaceae</taxon>
        <taxon>Nocardia</taxon>
    </lineage>
</organism>
<dbReference type="HOGENOM" id="CLU_028458_3_0_11"/>
<dbReference type="InterPro" id="IPR036663">
    <property type="entry name" value="Fumarylacetoacetase_C_sf"/>
</dbReference>
<dbReference type="GO" id="GO:0046872">
    <property type="term" value="F:metal ion binding"/>
    <property type="evidence" value="ECO:0007669"/>
    <property type="project" value="UniProtKB-KW"/>
</dbReference>
<dbReference type="InterPro" id="IPR051121">
    <property type="entry name" value="FAH"/>
</dbReference>
<evidence type="ECO:0000256" key="1">
    <source>
        <dbReference type="ARBA" id="ARBA00010211"/>
    </source>
</evidence>
<evidence type="ECO:0000313" key="4">
    <source>
        <dbReference type="EMBL" id="AHH18584.1"/>
    </source>
</evidence>
<keyword evidence="4" id="KW-0378">Hydrolase</keyword>
<dbReference type="Pfam" id="PF01557">
    <property type="entry name" value="FAA_hydrolase"/>
    <property type="match status" value="1"/>
</dbReference>
<proteinExistence type="inferred from homology"/>
<dbReference type="InterPro" id="IPR011234">
    <property type="entry name" value="Fumarylacetoacetase-like_C"/>
</dbReference>
<dbReference type="EMBL" id="CP006850">
    <property type="protein sequence ID" value="AHH18584.1"/>
    <property type="molecule type" value="Genomic_DNA"/>
</dbReference>
<comment type="similarity">
    <text evidence="1">Belongs to the FAH family.</text>
</comment>
<dbReference type="eggNOG" id="COG0179">
    <property type="taxonomic scope" value="Bacteria"/>
</dbReference>
<dbReference type="PANTHER" id="PTHR42796:SF4">
    <property type="entry name" value="FUMARYLACETOACETATE HYDROLASE DOMAIN-CONTAINING PROTEIN 2A"/>
    <property type="match status" value="1"/>
</dbReference>
<evidence type="ECO:0000256" key="2">
    <source>
        <dbReference type="ARBA" id="ARBA00022723"/>
    </source>
</evidence>
<dbReference type="PATRIC" id="fig|1415166.3.peg.3898"/>
<sequence>MRIANIDNRLCLVENEKYVDVAQASDNRFGPDVQSVYDRWDEFADWFASGHREADPSPVSGQVGAPAPRPSQAFGVGLNYADHVAEADLAIPDRPLIFPKYSSCIAGPDEPLLVDNETVDWEAELVVVIGRRARHVDASDAWNHVAGLTVGQDISDRGLQWADPAAPEHGLAKSKPGYGVLGPVLVTPDEFTDRSDLAISCHLDGEQVQASRTGQLIFDIPTLISYLSGILTLNPGDVIFTGTPSGVGMTRTPPRYLGDGNILRTEIEGIGVLTTRTTTGRAR</sequence>
<protein>
    <submittedName>
        <fullName evidence="4">Fumarylacetoacetate (FAA) hydrolase family protein</fullName>
    </submittedName>
</protein>
<dbReference type="STRING" id="1415166.NONO_c38000"/>
<dbReference type="GO" id="GO:0044281">
    <property type="term" value="P:small molecule metabolic process"/>
    <property type="evidence" value="ECO:0007669"/>
    <property type="project" value="UniProtKB-ARBA"/>
</dbReference>
<dbReference type="OrthoDB" id="9805307at2"/>
<reference evidence="4 5" key="1">
    <citation type="journal article" date="2014" name="Appl. Environ. Microbiol.">
        <title>Insights into the Microbial Degradation of Rubber and Gutta-Percha by Analysis of the Complete Genome of Nocardia nova SH22a.</title>
        <authorList>
            <person name="Luo Q."/>
            <person name="Hiessl S."/>
            <person name="Poehlein A."/>
            <person name="Daniel R."/>
            <person name="Steinbuchel A."/>
        </authorList>
    </citation>
    <scope>NUCLEOTIDE SEQUENCE [LARGE SCALE GENOMIC DNA]</scope>
    <source>
        <strain evidence="4">SH22a</strain>
    </source>
</reference>
<keyword evidence="2" id="KW-0479">Metal-binding</keyword>
<gene>
    <name evidence="4" type="ORF">NONO_c38000</name>
</gene>
<dbReference type="AlphaFoldDB" id="W5THE6"/>
<dbReference type="RefSeq" id="WP_025350019.1">
    <property type="nucleotide sequence ID" value="NZ_CP006850.1"/>
</dbReference>
<evidence type="ECO:0000259" key="3">
    <source>
        <dbReference type="Pfam" id="PF01557"/>
    </source>
</evidence>
<dbReference type="KEGG" id="nno:NONO_c38000"/>
<dbReference type="Gene3D" id="3.90.850.10">
    <property type="entry name" value="Fumarylacetoacetase-like, C-terminal domain"/>
    <property type="match status" value="1"/>
</dbReference>
<dbReference type="Proteomes" id="UP000019150">
    <property type="component" value="Chromosome"/>
</dbReference>
<feature type="domain" description="Fumarylacetoacetase-like C-terminal" evidence="3">
    <location>
        <begin position="73"/>
        <end position="276"/>
    </location>
</feature>
<dbReference type="GO" id="GO:0016787">
    <property type="term" value="F:hydrolase activity"/>
    <property type="evidence" value="ECO:0007669"/>
    <property type="project" value="UniProtKB-KW"/>
</dbReference>
<evidence type="ECO:0000313" key="5">
    <source>
        <dbReference type="Proteomes" id="UP000019150"/>
    </source>
</evidence>